<dbReference type="EC" id="1.14.15.35" evidence="2"/>
<keyword evidence="3" id="KW-1185">Reference proteome</keyword>
<organism evidence="2 3">
    <name type="scientific">Streptomyces hundungensis</name>
    <dbReference type="NCBI Taxonomy" id="1077946"/>
    <lineage>
        <taxon>Bacteria</taxon>
        <taxon>Bacillati</taxon>
        <taxon>Actinomycetota</taxon>
        <taxon>Actinomycetes</taxon>
        <taxon>Kitasatosporales</taxon>
        <taxon>Streptomycetaceae</taxon>
        <taxon>Streptomyces</taxon>
    </lineage>
</organism>
<accession>A0A387HD10</accession>
<dbReference type="PRINTS" id="PR00385">
    <property type="entry name" value="P450"/>
</dbReference>
<dbReference type="GO" id="GO:0005506">
    <property type="term" value="F:iron ion binding"/>
    <property type="evidence" value="ECO:0007669"/>
    <property type="project" value="InterPro"/>
</dbReference>
<evidence type="ECO:0000313" key="2">
    <source>
        <dbReference type="EMBL" id="AYG78538.1"/>
    </source>
</evidence>
<protein>
    <submittedName>
        <fullName evidence="2">6-deoxyerythronolide B hydroxylase</fullName>
        <ecNumber evidence="2">1.14.15.35</ecNumber>
    </submittedName>
</protein>
<dbReference type="InterPro" id="IPR001128">
    <property type="entry name" value="Cyt_P450"/>
</dbReference>
<dbReference type="InterPro" id="IPR002397">
    <property type="entry name" value="Cyt_P450_B"/>
</dbReference>
<proteinExistence type="inferred from homology"/>
<sequence length="392" mass="43025">MLGVSTEEIPARPSESPANLLARPYWYRELPPGTDVHRLDDGLFAATGNAAVHEVLTHPGIVAEHPLKASARAFGPNVLDADGPAHRAFRALLAPVLSGGRIAEYKQTLMPRLIDALVDAIAGTETDDFYNSFAHKVPYGIVCTILGIDPALEDRFHKLTRPLARLLDYPTEETAQTHANVSELLRLIEEQRAVGAADPRSLLETIERTRDRKGITLTDSEVRSTALLFFLAGTETSSAFITSLVYCMGRSIFDLDELRDEVARDEFIEEVLRLYPPVQTIVRFAADDVTVHGVDIPRHSAVLASIAGANRDPRIFDHPDRFTTGRSLKGSIPFAVGAHACPGAMLAKAEFSLLVERLVERCSEVVVTRDQLAMESQSFAHPAGFSVHFRTK</sequence>
<dbReference type="Pfam" id="PF00067">
    <property type="entry name" value="p450"/>
    <property type="match status" value="1"/>
</dbReference>
<keyword evidence="2" id="KW-0560">Oxidoreductase</keyword>
<dbReference type="PRINTS" id="PR00359">
    <property type="entry name" value="BP450"/>
</dbReference>
<gene>
    <name evidence="2" type="primary">eryF</name>
    <name evidence="2" type="ORF">DWB77_00646</name>
</gene>
<dbReference type="Proteomes" id="UP000271554">
    <property type="component" value="Chromosome"/>
</dbReference>
<dbReference type="GO" id="GO:0004497">
    <property type="term" value="F:monooxygenase activity"/>
    <property type="evidence" value="ECO:0007669"/>
    <property type="project" value="InterPro"/>
</dbReference>
<dbReference type="Gene3D" id="1.10.630.10">
    <property type="entry name" value="Cytochrome P450"/>
    <property type="match status" value="1"/>
</dbReference>
<dbReference type="InterPro" id="IPR036396">
    <property type="entry name" value="Cyt_P450_sf"/>
</dbReference>
<reference evidence="2 3" key="1">
    <citation type="submission" date="2018-10" db="EMBL/GenBank/DDBJ databases">
        <title>Relationship between Morphology and Antimicrobial Activity in Streptomyces.</title>
        <authorList>
            <person name="Kang H.J."/>
            <person name="Kim S.B."/>
        </authorList>
    </citation>
    <scope>NUCLEOTIDE SEQUENCE [LARGE SCALE GENOMIC DNA]</scope>
    <source>
        <strain evidence="2 3">BH38</strain>
    </source>
</reference>
<dbReference type="EMBL" id="CP032698">
    <property type="protein sequence ID" value="AYG78538.1"/>
    <property type="molecule type" value="Genomic_DNA"/>
</dbReference>
<dbReference type="PANTHER" id="PTHR46696:SF1">
    <property type="entry name" value="CYTOCHROME P450 YJIB-RELATED"/>
    <property type="match status" value="1"/>
</dbReference>
<dbReference type="SUPFAM" id="SSF48264">
    <property type="entry name" value="Cytochrome P450"/>
    <property type="match status" value="1"/>
</dbReference>
<evidence type="ECO:0000256" key="1">
    <source>
        <dbReference type="ARBA" id="ARBA00010617"/>
    </source>
</evidence>
<comment type="similarity">
    <text evidence="1">Belongs to the cytochrome P450 family.</text>
</comment>
<dbReference type="AlphaFoldDB" id="A0A387HD10"/>
<dbReference type="GO" id="GO:0020037">
    <property type="term" value="F:heme binding"/>
    <property type="evidence" value="ECO:0007669"/>
    <property type="project" value="InterPro"/>
</dbReference>
<dbReference type="PANTHER" id="PTHR46696">
    <property type="entry name" value="P450, PUTATIVE (EUROFUNG)-RELATED"/>
    <property type="match status" value="1"/>
</dbReference>
<dbReference type="KEGG" id="shun:DWB77_00646"/>
<evidence type="ECO:0000313" key="3">
    <source>
        <dbReference type="Proteomes" id="UP000271554"/>
    </source>
</evidence>
<name>A0A387HD10_9ACTN</name>
<dbReference type="GO" id="GO:0016705">
    <property type="term" value="F:oxidoreductase activity, acting on paired donors, with incorporation or reduction of molecular oxygen"/>
    <property type="evidence" value="ECO:0007669"/>
    <property type="project" value="InterPro"/>
</dbReference>